<dbReference type="HOGENOM" id="CLU_3031877_0_0_1"/>
<keyword evidence="3" id="KW-1185">Reference proteome</keyword>
<evidence type="ECO:0000313" key="3">
    <source>
        <dbReference type="Proteomes" id="UP000054549"/>
    </source>
</evidence>
<gene>
    <name evidence="2" type="ORF">M378DRAFT_173779</name>
</gene>
<sequence length="55" mass="6201">MHDTDRQQYNYAMPFLAGSNNSQDTFRRPPGPSNQPFESLPPGYIAHIPPTIILT</sequence>
<name>A0A0C2WF57_AMAMK</name>
<dbReference type="AlphaFoldDB" id="A0A0C2WF57"/>
<organism evidence="2 3">
    <name type="scientific">Amanita muscaria (strain Koide BX008)</name>
    <dbReference type="NCBI Taxonomy" id="946122"/>
    <lineage>
        <taxon>Eukaryota</taxon>
        <taxon>Fungi</taxon>
        <taxon>Dikarya</taxon>
        <taxon>Basidiomycota</taxon>
        <taxon>Agaricomycotina</taxon>
        <taxon>Agaricomycetes</taxon>
        <taxon>Agaricomycetidae</taxon>
        <taxon>Agaricales</taxon>
        <taxon>Pluteineae</taxon>
        <taxon>Amanitaceae</taxon>
        <taxon>Amanita</taxon>
    </lineage>
</organism>
<reference evidence="2 3" key="1">
    <citation type="submission" date="2014-04" db="EMBL/GenBank/DDBJ databases">
        <title>Evolutionary Origins and Diversification of the Mycorrhizal Mutualists.</title>
        <authorList>
            <consortium name="DOE Joint Genome Institute"/>
            <consortium name="Mycorrhizal Genomics Consortium"/>
            <person name="Kohler A."/>
            <person name="Kuo A."/>
            <person name="Nagy L.G."/>
            <person name="Floudas D."/>
            <person name="Copeland A."/>
            <person name="Barry K.W."/>
            <person name="Cichocki N."/>
            <person name="Veneault-Fourrey C."/>
            <person name="LaButti K."/>
            <person name="Lindquist E.A."/>
            <person name="Lipzen A."/>
            <person name="Lundell T."/>
            <person name="Morin E."/>
            <person name="Murat C."/>
            <person name="Riley R."/>
            <person name="Ohm R."/>
            <person name="Sun H."/>
            <person name="Tunlid A."/>
            <person name="Henrissat B."/>
            <person name="Grigoriev I.V."/>
            <person name="Hibbett D.S."/>
            <person name="Martin F."/>
        </authorList>
    </citation>
    <scope>NUCLEOTIDE SEQUENCE [LARGE SCALE GENOMIC DNA]</scope>
    <source>
        <strain evidence="2 3">Koide BX008</strain>
    </source>
</reference>
<accession>A0A0C2WF57</accession>
<dbReference type="InParanoid" id="A0A0C2WF57"/>
<dbReference type="Proteomes" id="UP000054549">
    <property type="component" value="Unassembled WGS sequence"/>
</dbReference>
<evidence type="ECO:0000313" key="2">
    <source>
        <dbReference type="EMBL" id="KIL55241.1"/>
    </source>
</evidence>
<evidence type="ECO:0000256" key="1">
    <source>
        <dbReference type="SAM" id="MobiDB-lite"/>
    </source>
</evidence>
<dbReference type="EMBL" id="KN818543">
    <property type="protein sequence ID" value="KIL55241.1"/>
    <property type="molecule type" value="Genomic_DNA"/>
</dbReference>
<protein>
    <submittedName>
        <fullName evidence="2">Uncharacterized protein</fullName>
    </submittedName>
</protein>
<feature type="region of interest" description="Disordered" evidence="1">
    <location>
        <begin position="15"/>
        <end position="42"/>
    </location>
</feature>
<proteinExistence type="predicted"/>